<evidence type="ECO:0000256" key="2">
    <source>
        <dbReference type="ARBA" id="ARBA00023125"/>
    </source>
</evidence>
<dbReference type="Pfam" id="PF02311">
    <property type="entry name" value="AraC_binding"/>
    <property type="match status" value="1"/>
</dbReference>
<gene>
    <name evidence="5" type="ORF">JOC58_003285</name>
</gene>
<keyword evidence="1" id="KW-0805">Transcription regulation</keyword>
<dbReference type="EMBL" id="JAVDQH010000014">
    <property type="protein sequence ID" value="MDR6245372.1"/>
    <property type="molecule type" value="Genomic_DNA"/>
</dbReference>
<keyword evidence="3" id="KW-0804">Transcription</keyword>
<evidence type="ECO:0000313" key="5">
    <source>
        <dbReference type="EMBL" id="MDR6245372.1"/>
    </source>
</evidence>
<sequence>MNPTERFQYKKAAGITMLSASIQDFTYKRHSHQEYSFGVTLRGIQRFTMDGSLHLSHSSGVMMFNPEQAHDGMANGREGLDYVMLYVDPDMLTEAAGQKDWLRFSSPVVYDPLLNRRILELSQAMTQSGDDALCTERLVALADSLVHNDLTSSPTQDPGLIRKAKEMLHADLGGVMKLDEIGQELELSKFQFIRMFKAQTGISPYQYFLNRKIEHAKHLIEQKKDVYAAVTECGFTDLTHLNKHFKSVYGITAYEYRMYLG</sequence>
<evidence type="ECO:0000313" key="6">
    <source>
        <dbReference type="Proteomes" id="UP001185028"/>
    </source>
</evidence>
<comment type="caution">
    <text evidence="5">The sequence shown here is derived from an EMBL/GenBank/DDBJ whole genome shotgun (WGS) entry which is preliminary data.</text>
</comment>
<dbReference type="PANTHER" id="PTHR46796">
    <property type="entry name" value="HTH-TYPE TRANSCRIPTIONAL ACTIVATOR RHAS-RELATED"/>
    <property type="match status" value="1"/>
</dbReference>
<evidence type="ECO:0000259" key="4">
    <source>
        <dbReference type="PROSITE" id="PS01124"/>
    </source>
</evidence>
<dbReference type="InterPro" id="IPR037923">
    <property type="entry name" value="HTH-like"/>
</dbReference>
<dbReference type="Pfam" id="PF12833">
    <property type="entry name" value="HTH_18"/>
    <property type="match status" value="1"/>
</dbReference>
<feature type="domain" description="HTH araC/xylS-type" evidence="4">
    <location>
        <begin position="162"/>
        <end position="259"/>
    </location>
</feature>
<protein>
    <submittedName>
        <fullName evidence="5">AraC-like DNA-binding protein</fullName>
    </submittedName>
</protein>
<dbReference type="SUPFAM" id="SSF46689">
    <property type="entry name" value="Homeodomain-like"/>
    <property type="match status" value="2"/>
</dbReference>
<accession>A0ABU1J1I8</accession>
<keyword evidence="2" id="KW-0238">DNA-binding</keyword>
<evidence type="ECO:0000256" key="1">
    <source>
        <dbReference type="ARBA" id="ARBA00023015"/>
    </source>
</evidence>
<dbReference type="RefSeq" id="WP_188777474.1">
    <property type="nucleotide sequence ID" value="NZ_BMMB01000010.1"/>
</dbReference>
<reference evidence="5 6" key="1">
    <citation type="submission" date="2023-07" db="EMBL/GenBank/DDBJ databases">
        <title>Genomic Encyclopedia of Type Strains, Phase IV (KMG-IV): sequencing the most valuable type-strain genomes for metagenomic binning, comparative biology and taxonomic classification.</title>
        <authorList>
            <person name="Goeker M."/>
        </authorList>
    </citation>
    <scope>NUCLEOTIDE SEQUENCE [LARGE SCALE GENOMIC DNA]</scope>
    <source>
        <strain evidence="5 6">DSM 22170</strain>
    </source>
</reference>
<dbReference type="SMART" id="SM00342">
    <property type="entry name" value="HTH_ARAC"/>
    <property type="match status" value="1"/>
</dbReference>
<dbReference type="PANTHER" id="PTHR46796:SF2">
    <property type="entry name" value="TRANSCRIPTIONAL REGULATORY PROTEIN"/>
    <property type="match status" value="1"/>
</dbReference>
<dbReference type="Proteomes" id="UP001185028">
    <property type="component" value="Unassembled WGS sequence"/>
</dbReference>
<dbReference type="PROSITE" id="PS01124">
    <property type="entry name" value="HTH_ARAC_FAMILY_2"/>
    <property type="match status" value="1"/>
</dbReference>
<dbReference type="InterPro" id="IPR050204">
    <property type="entry name" value="AraC_XylS_family_regulators"/>
</dbReference>
<dbReference type="InterPro" id="IPR003313">
    <property type="entry name" value="AraC-bd"/>
</dbReference>
<evidence type="ECO:0000256" key="3">
    <source>
        <dbReference type="ARBA" id="ARBA00023163"/>
    </source>
</evidence>
<proteinExistence type="predicted"/>
<name>A0ABU1J1I8_9BACL</name>
<dbReference type="InterPro" id="IPR009057">
    <property type="entry name" value="Homeodomain-like_sf"/>
</dbReference>
<dbReference type="SUPFAM" id="SSF51215">
    <property type="entry name" value="Regulatory protein AraC"/>
    <property type="match status" value="1"/>
</dbReference>
<keyword evidence="6" id="KW-1185">Reference proteome</keyword>
<dbReference type="InterPro" id="IPR018060">
    <property type="entry name" value="HTH_AraC"/>
</dbReference>
<organism evidence="5 6">
    <name type="scientific">Paenibacillus hunanensis</name>
    <dbReference type="NCBI Taxonomy" id="539262"/>
    <lineage>
        <taxon>Bacteria</taxon>
        <taxon>Bacillati</taxon>
        <taxon>Bacillota</taxon>
        <taxon>Bacilli</taxon>
        <taxon>Bacillales</taxon>
        <taxon>Paenibacillaceae</taxon>
        <taxon>Paenibacillus</taxon>
    </lineage>
</organism>
<dbReference type="Gene3D" id="1.10.10.60">
    <property type="entry name" value="Homeodomain-like"/>
    <property type="match status" value="2"/>
</dbReference>